<reference evidence="2 3" key="1">
    <citation type="submission" date="2021-11" db="EMBL/GenBank/DDBJ databases">
        <title>Genomic of Niabella pedocola.</title>
        <authorList>
            <person name="Wu T."/>
        </authorList>
    </citation>
    <scope>NUCLEOTIDE SEQUENCE [LARGE SCALE GENOMIC DNA]</scope>
    <source>
        <strain evidence="2 3">JCM 31011</strain>
    </source>
</reference>
<proteinExistence type="predicted"/>
<feature type="chain" id="PRO_5046308980" evidence="1">
    <location>
        <begin position="21"/>
        <end position="341"/>
    </location>
</feature>
<evidence type="ECO:0000313" key="2">
    <source>
        <dbReference type="EMBL" id="MCD2422532.1"/>
    </source>
</evidence>
<name>A0ABS8PN43_9BACT</name>
<organism evidence="2 3">
    <name type="scientific">Niabella pedocola</name>
    <dbReference type="NCBI Taxonomy" id="1752077"/>
    <lineage>
        <taxon>Bacteria</taxon>
        <taxon>Pseudomonadati</taxon>
        <taxon>Bacteroidota</taxon>
        <taxon>Chitinophagia</taxon>
        <taxon>Chitinophagales</taxon>
        <taxon>Chitinophagaceae</taxon>
        <taxon>Niabella</taxon>
    </lineage>
</organism>
<dbReference type="EMBL" id="JAJNEC010000004">
    <property type="protein sequence ID" value="MCD2422532.1"/>
    <property type="molecule type" value="Genomic_DNA"/>
</dbReference>
<dbReference type="Proteomes" id="UP001199816">
    <property type="component" value="Unassembled WGS sequence"/>
</dbReference>
<dbReference type="PROSITE" id="PS51257">
    <property type="entry name" value="PROKAR_LIPOPROTEIN"/>
    <property type="match status" value="1"/>
</dbReference>
<comment type="caution">
    <text evidence="2">The sequence shown here is derived from an EMBL/GenBank/DDBJ whole genome shotgun (WGS) entry which is preliminary data.</text>
</comment>
<accession>A0ABS8PN43</accession>
<evidence type="ECO:0000256" key="1">
    <source>
        <dbReference type="SAM" id="SignalP"/>
    </source>
</evidence>
<dbReference type="RefSeq" id="WP_231003611.1">
    <property type="nucleotide sequence ID" value="NZ_JAJNEC010000004.1"/>
</dbReference>
<keyword evidence="3" id="KW-1185">Reference proteome</keyword>
<gene>
    <name evidence="2" type="ORF">LQ567_07135</name>
</gene>
<sequence>MTVRKIMICLLLVAGAASCAKYVPEDKDSLDVDARFTTIDYAPTLGRNTVYDGNFNFGNTSQPVTFEMVDLKRYDGQPAPELNADVYPVKVWKSNAETYTGKETSLEEIENKRAVEYHRIFEIRKHSGQILVWSGMDVSHLVTRPDSGYKFNVKVSNSGASKYFYNLRFRPYKPRPYEPSNYNVETGMITNPAVKPTEISGMTRQKDGLAMTAADVDIFLTKKDTGSSITFRFLDSAYNALDPALFNTTDWGQLLHGFNRQQTTGYVKYDVAYPLPLVNGFPTKYTNTSGTRANVAFSYYRLGPTGLGVSAKLRFEFAIYEKGDWELVFHFKNSSPRFTNY</sequence>
<dbReference type="Pfam" id="PF16398">
    <property type="entry name" value="DUF5007"/>
    <property type="match status" value="1"/>
</dbReference>
<feature type="signal peptide" evidence="1">
    <location>
        <begin position="1"/>
        <end position="20"/>
    </location>
</feature>
<protein>
    <submittedName>
        <fullName evidence="2">DUF5007 domain-containing protein</fullName>
    </submittedName>
</protein>
<dbReference type="InterPro" id="IPR032173">
    <property type="entry name" value="DUF5007"/>
</dbReference>
<keyword evidence="1" id="KW-0732">Signal</keyword>
<evidence type="ECO:0000313" key="3">
    <source>
        <dbReference type="Proteomes" id="UP001199816"/>
    </source>
</evidence>